<organism evidence="2 3">
    <name type="scientific">Ditylenchus destructor</name>
    <dbReference type="NCBI Taxonomy" id="166010"/>
    <lineage>
        <taxon>Eukaryota</taxon>
        <taxon>Metazoa</taxon>
        <taxon>Ecdysozoa</taxon>
        <taxon>Nematoda</taxon>
        <taxon>Chromadorea</taxon>
        <taxon>Rhabditida</taxon>
        <taxon>Tylenchina</taxon>
        <taxon>Tylenchomorpha</taxon>
        <taxon>Sphaerularioidea</taxon>
        <taxon>Anguinidae</taxon>
        <taxon>Anguininae</taxon>
        <taxon>Ditylenchus</taxon>
    </lineage>
</organism>
<gene>
    <name evidence="2" type="ORF">DdX_06848</name>
</gene>
<dbReference type="EMBL" id="JAKKPZ010000009">
    <property type="protein sequence ID" value="KAI1717118.1"/>
    <property type="molecule type" value="Genomic_DNA"/>
</dbReference>
<dbReference type="Proteomes" id="UP001201812">
    <property type="component" value="Unassembled WGS sequence"/>
</dbReference>
<sequence>MARGNKVPRPYVKSSLKLDLHIQENSNENATKALCKISRFLTENGFQRSISSGKKSKTGEMKEEPPKIVEASTSMAMEENAVQSNRTILGVIGFRCVLKALNRDATDSDNVGNNQRQHSLAAILFDADVIKPSAKLENLRRSEWCPFYVIPGLSEALSKPLNLPKTSVIGLTSKAMEALTVIKETFCPIGLSHKAVTINRSLNASGIKPEFATPTLQTPKGKQEQKKKLNSRKKKKQRERLQKNKLIL</sequence>
<evidence type="ECO:0000313" key="3">
    <source>
        <dbReference type="Proteomes" id="UP001201812"/>
    </source>
</evidence>
<comment type="caution">
    <text evidence="2">The sequence shown here is derived from an EMBL/GenBank/DDBJ whole genome shotgun (WGS) entry which is preliminary data.</text>
</comment>
<reference evidence="2" key="1">
    <citation type="submission" date="2022-01" db="EMBL/GenBank/DDBJ databases">
        <title>Genome Sequence Resource for Two Populations of Ditylenchus destructor, the Migratory Endoparasitic Phytonematode.</title>
        <authorList>
            <person name="Zhang H."/>
            <person name="Lin R."/>
            <person name="Xie B."/>
        </authorList>
    </citation>
    <scope>NUCLEOTIDE SEQUENCE</scope>
    <source>
        <strain evidence="2">BazhouSP</strain>
    </source>
</reference>
<dbReference type="AlphaFoldDB" id="A0AAD4R598"/>
<protein>
    <submittedName>
        <fullName evidence="2">Uncharacterized protein</fullName>
    </submittedName>
</protein>
<evidence type="ECO:0000256" key="1">
    <source>
        <dbReference type="SAM" id="MobiDB-lite"/>
    </source>
</evidence>
<feature type="region of interest" description="Disordered" evidence="1">
    <location>
        <begin position="209"/>
        <end position="248"/>
    </location>
</feature>
<name>A0AAD4R598_9BILA</name>
<proteinExistence type="predicted"/>
<feature type="compositionally biased region" description="Basic residues" evidence="1">
    <location>
        <begin position="228"/>
        <end position="238"/>
    </location>
</feature>
<keyword evidence="3" id="KW-1185">Reference proteome</keyword>
<evidence type="ECO:0000313" key="2">
    <source>
        <dbReference type="EMBL" id="KAI1717118.1"/>
    </source>
</evidence>
<accession>A0AAD4R598</accession>